<evidence type="ECO:0000313" key="2">
    <source>
        <dbReference type="Proteomes" id="UP000199263"/>
    </source>
</evidence>
<reference evidence="1 2" key="1">
    <citation type="submission" date="2016-10" db="EMBL/GenBank/DDBJ databases">
        <authorList>
            <person name="de Groot N.N."/>
        </authorList>
    </citation>
    <scope>NUCLEOTIDE SEQUENCE [LARGE SCALE GENOMIC DNA]</scope>
    <source>
        <strain evidence="1 2">DSM 12992</strain>
    </source>
</reference>
<gene>
    <name evidence="1" type="ORF">SAMN05421842_11535</name>
</gene>
<organism evidence="1 2">
    <name type="scientific">Clostridium uliginosum</name>
    <dbReference type="NCBI Taxonomy" id="119641"/>
    <lineage>
        <taxon>Bacteria</taxon>
        <taxon>Bacillati</taxon>
        <taxon>Bacillota</taxon>
        <taxon>Clostridia</taxon>
        <taxon>Eubacteriales</taxon>
        <taxon>Clostridiaceae</taxon>
        <taxon>Clostridium</taxon>
    </lineage>
</organism>
<proteinExistence type="predicted"/>
<name>A0A1I1NNZ5_9CLOT</name>
<dbReference type="AlphaFoldDB" id="A0A1I1NNZ5"/>
<dbReference type="STRING" id="119641.SAMN05421842_11535"/>
<dbReference type="OrthoDB" id="1918104at2"/>
<dbReference type="EMBL" id="FOMG01000015">
    <property type="protein sequence ID" value="SFC96483.1"/>
    <property type="molecule type" value="Genomic_DNA"/>
</dbReference>
<keyword evidence="2" id="KW-1185">Reference proteome</keyword>
<sequence>MRKYIKNKNFISKKFYNQKVQDEENKQNRICALFIIIDLVLFPIALEKIQEFKDKSINCNNNIEQVSEPTIKLENVSSWINNIIIDGIECASITQDGGKIEINNLEILKTIESNEYIKINSLISNANGNYTLGVELNE</sequence>
<dbReference type="Proteomes" id="UP000199263">
    <property type="component" value="Unassembled WGS sequence"/>
</dbReference>
<accession>A0A1I1NNZ5</accession>
<evidence type="ECO:0000313" key="1">
    <source>
        <dbReference type="EMBL" id="SFC96483.1"/>
    </source>
</evidence>
<protein>
    <submittedName>
        <fullName evidence="1">Uncharacterized protein</fullName>
    </submittedName>
</protein>
<dbReference type="RefSeq" id="WP_090091610.1">
    <property type="nucleotide sequence ID" value="NZ_FOMG01000015.1"/>
</dbReference>